<accession>A0A366JFF3</accession>
<sequence length="153" mass="17251">MQGKRILYLMLGWFSLVTGIIGIFLPLLPTTPLVLLAAWCFSRSSVRFHTWLIEHKFFGPIVRDWQSSDGIPRKARNRAIIFMWIGMTVSIFIVSRFWATIGLITIGFCVSVYLLRMPIRSEPPSSADITNTNGNETAVPDTLKNSEDKDGTS</sequence>
<name>A0A366JFF3_9GAMM</name>
<dbReference type="AlphaFoldDB" id="A0A366JFF3"/>
<keyword evidence="4" id="KW-1185">Reference proteome</keyword>
<dbReference type="Proteomes" id="UP000252792">
    <property type="component" value="Unassembled WGS sequence"/>
</dbReference>
<feature type="compositionally biased region" description="Polar residues" evidence="1">
    <location>
        <begin position="125"/>
        <end position="136"/>
    </location>
</feature>
<gene>
    <name evidence="3" type="ORF">DFP80_101168</name>
</gene>
<dbReference type="RefSeq" id="WP_241560180.1">
    <property type="nucleotide sequence ID" value="NZ_QNSE01000001.1"/>
</dbReference>
<dbReference type="PANTHER" id="PTHR35813:SF1">
    <property type="entry name" value="INNER MEMBRANE PROTEIN YBAN"/>
    <property type="match status" value="1"/>
</dbReference>
<feature type="transmembrane region" description="Helical" evidence="2">
    <location>
        <begin position="7"/>
        <end position="27"/>
    </location>
</feature>
<feature type="region of interest" description="Disordered" evidence="1">
    <location>
        <begin position="125"/>
        <end position="153"/>
    </location>
</feature>
<evidence type="ECO:0000256" key="2">
    <source>
        <dbReference type="SAM" id="Phobius"/>
    </source>
</evidence>
<reference evidence="3 4" key="1">
    <citation type="submission" date="2018-06" db="EMBL/GenBank/DDBJ databases">
        <title>Genomic Encyclopedia of Type Strains, Phase III (KMG-III): the genomes of soil and plant-associated and newly described type strains.</title>
        <authorList>
            <person name="Whitman W."/>
        </authorList>
    </citation>
    <scope>NUCLEOTIDE SEQUENCE [LARGE SCALE GENOMIC DNA]</scope>
    <source>
        <strain evidence="3 4">CECT 7377</strain>
    </source>
</reference>
<feature type="transmembrane region" description="Helical" evidence="2">
    <location>
        <begin position="98"/>
        <end position="115"/>
    </location>
</feature>
<comment type="caution">
    <text evidence="3">The sequence shown here is derived from an EMBL/GenBank/DDBJ whole genome shotgun (WGS) entry which is preliminary data.</text>
</comment>
<dbReference type="PANTHER" id="PTHR35813">
    <property type="entry name" value="INNER MEMBRANE PROTEIN YBAN"/>
    <property type="match status" value="1"/>
</dbReference>
<keyword evidence="2" id="KW-1133">Transmembrane helix</keyword>
<evidence type="ECO:0000313" key="3">
    <source>
        <dbReference type="EMBL" id="RBP85673.1"/>
    </source>
</evidence>
<organism evidence="3 4">
    <name type="scientific">Marinomonas rhizomae</name>
    <dbReference type="NCBI Taxonomy" id="491948"/>
    <lineage>
        <taxon>Bacteria</taxon>
        <taxon>Pseudomonadati</taxon>
        <taxon>Pseudomonadota</taxon>
        <taxon>Gammaproteobacteria</taxon>
        <taxon>Oceanospirillales</taxon>
        <taxon>Oceanospirillaceae</taxon>
        <taxon>Marinomonas</taxon>
    </lineage>
</organism>
<dbReference type="GO" id="GO:0005886">
    <property type="term" value="C:plasma membrane"/>
    <property type="evidence" value="ECO:0007669"/>
    <property type="project" value="TreeGrafter"/>
</dbReference>
<proteinExistence type="predicted"/>
<evidence type="ECO:0000313" key="4">
    <source>
        <dbReference type="Proteomes" id="UP000252792"/>
    </source>
</evidence>
<evidence type="ECO:0000256" key="1">
    <source>
        <dbReference type="SAM" id="MobiDB-lite"/>
    </source>
</evidence>
<dbReference type="Pfam" id="PF04304">
    <property type="entry name" value="DUF454"/>
    <property type="match status" value="1"/>
</dbReference>
<keyword evidence="2" id="KW-0812">Transmembrane</keyword>
<feature type="compositionally biased region" description="Basic and acidic residues" evidence="1">
    <location>
        <begin position="144"/>
        <end position="153"/>
    </location>
</feature>
<keyword evidence="2" id="KW-0472">Membrane</keyword>
<dbReference type="EMBL" id="QNSE01000001">
    <property type="protein sequence ID" value="RBP85673.1"/>
    <property type="molecule type" value="Genomic_DNA"/>
</dbReference>
<protein>
    <recommendedName>
        <fullName evidence="5">Inner membrane protein</fullName>
    </recommendedName>
</protein>
<dbReference type="InterPro" id="IPR007401">
    <property type="entry name" value="DUF454"/>
</dbReference>
<evidence type="ECO:0008006" key="5">
    <source>
        <dbReference type="Google" id="ProtNLM"/>
    </source>
</evidence>